<reference evidence="1" key="1">
    <citation type="submission" date="2013-04" db="EMBL/GenBank/DDBJ databases">
        <authorList>
            <person name="Qu J."/>
            <person name="Murali S.C."/>
            <person name="Bandaranaike D."/>
            <person name="Bellair M."/>
            <person name="Blankenburg K."/>
            <person name="Chao H."/>
            <person name="Dinh H."/>
            <person name="Doddapaneni H."/>
            <person name="Downs B."/>
            <person name="Dugan-Rocha S."/>
            <person name="Elkadiri S."/>
            <person name="Gnanaolivu R.D."/>
            <person name="Hernandez B."/>
            <person name="Javaid M."/>
            <person name="Jayaseelan J.C."/>
            <person name="Lee S."/>
            <person name="Li M."/>
            <person name="Ming W."/>
            <person name="Munidasa M."/>
            <person name="Muniz J."/>
            <person name="Nguyen L."/>
            <person name="Ongeri F."/>
            <person name="Osuji N."/>
            <person name="Pu L.-L."/>
            <person name="Puazo M."/>
            <person name="Qu C."/>
            <person name="Quiroz J."/>
            <person name="Raj R."/>
            <person name="Weissenberger G."/>
            <person name="Xin Y."/>
            <person name="Zou X."/>
            <person name="Han Y."/>
            <person name="Richards S."/>
            <person name="Worley K."/>
            <person name="Muzny D."/>
            <person name="Gibbs R."/>
        </authorList>
    </citation>
    <scope>NUCLEOTIDE SEQUENCE</scope>
    <source>
        <strain evidence="1">Sampled in the wild</strain>
    </source>
</reference>
<dbReference type="InterPro" id="IPR009832">
    <property type="entry name" value="DUF1397"/>
</dbReference>
<dbReference type="EMBL" id="KZ308366">
    <property type="protein sequence ID" value="KAG8228301.1"/>
    <property type="molecule type" value="Genomic_DNA"/>
</dbReference>
<evidence type="ECO:0000313" key="1">
    <source>
        <dbReference type="EMBL" id="KAG8228301.1"/>
    </source>
</evidence>
<organism evidence="1 2">
    <name type="scientific">Ladona fulva</name>
    <name type="common">Scarce chaser dragonfly</name>
    <name type="synonym">Libellula fulva</name>
    <dbReference type="NCBI Taxonomy" id="123851"/>
    <lineage>
        <taxon>Eukaryota</taxon>
        <taxon>Metazoa</taxon>
        <taxon>Ecdysozoa</taxon>
        <taxon>Arthropoda</taxon>
        <taxon>Hexapoda</taxon>
        <taxon>Insecta</taxon>
        <taxon>Pterygota</taxon>
        <taxon>Palaeoptera</taxon>
        <taxon>Odonata</taxon>
        <taxon>Epiprocta</taxon>
        <taxon>Anisoptera</taxon>
        <taxon>Libelluloidea</taxon>
        <taxon>Libellulidae</taxon>
        <taxon>Ladona</taxon>
    </lineage>
</organism>
<dbReference type="Pfam" id="PF07165">
    <property type="entry name" value="DUF1397"/>
    <property type="match status" value="1"/>
</dbReference>
<sequence length="199" mass="22226">MSEINAYKVYGIDKNGEWKRVFKKLCRGNPQIKQCLDEFLDADICLKEEEKAEISNVIDMVFSLICHKDGEGIALFIAGGGLECVQSKQQELLDCYYSNSKESLSNEMKTALSSTNPNEIWCMQLTLKEGCVMKSVEACQKPTLTNLARSIVYGFKKVLRCSQYFEYSILTKCGSGNIVSPLTQTVISAFIALVVLVCL</sequence>
<reference evidence="1" key="2">
    <citation type="submission" date="2017-10" db="EMBL/GenBank/DDBJ databases">
        <title>Ladona fulva Genome sequencing and assembly.</title>
        <authorList>
            <person name="Murali S."/>
            <person name="Richards S."/>
            <person name="Bandaranaike D."/>
            <person name="Bellair M."/>
            <person name="Blankenburg K."/>
            <person name="Chao H."/>
            <person name="Dinh H."/>
            <person name="Doddapaneni H."/>
            <person name="Dugan-Rocha S."/>
            <person name="Elkadiri S."/>
            <person name="Gnanaolivu R."/>
            <person name="Hernandez B."/>
            <person name="Skinner E."/>
            <person name="Javaid M."/>
            <person name="Lee S."/>
            <person name="Li M."/>
            <person name="Ming W."/>
            <person name="Munidasa M."/>
            <person name="Muniz J."/>
            <person name="Nguyen L."/>
            <person name="Hughes D."/>
            <person name="Osuji N."/>
            <person name="Pu L.-L."/>
            <person name="Puazo M."/>
            <person name="Qu C."/>
            <person name="Quiroz J."/>
            <person name="Raj R."/>
            <person name="Weissenberger G."/>
            <person name="Xin Y."/>
            <person name="Zou X."/>
            <person name="Han Y."/>
            <person name="Worley K."/>
            <person name="Muzny D."/>
            <person name="Gibbs R."/>
        </authorList>
    </citation>
    <scope>NUCLEOTIDE SEQUENCE</scope>
    <source>
        <strain evidence="1">Sampled in the wild</strain>
    </source>
</reference>
<dbReference type="OrthoDB" id="6512861at2759"/>
<gene>
    <name evidence="1" type="ORF">J437_LFUL007019</name>
</gene>
<accession>A0A8K0K4P3</accession>
<dbReference type="PANTHER" id="PTHR20997:SF2">
    <property type="entry name" value="EG:BACR42I17.2 PROTEIN-RELATED"/>
    <property type="match status" value="1"/>
</dbReference>
<proteinExistence type="predicted"/>
<name>A0A8K0K4P3_LADFU</name>
<comment type="caution">
    <text evidence="1">The sequence shown here is derived from an EMBL/GenBank/DDBJ whole genome shotgun (WGS) entry which is preliminary data.</text>
</comment>
<dbReference type="Proteomes" id="UP000792457">
    <property type="component" value="Unassembled WGS sequence"/>
</dbReference>
<protein>
    <submittedName>
        <fullName evidence="1">Uncharacterized protein</fullName>
    </submittedName>
</protein>
<dbReference type="PANTHER" id="PTHR20997">
    <property type="entry name" value="EG:BACR42I17.2 PROTEIN-RELATED"/>
    <property type="match status" value="1"/>
</dbReference>
<keyword evidence="2" id="KW-1185">Reference proteome</keyword>
<dbReference type="AlphaFoldDB" id="A0A8K0K4P3"/>
<evidence type="ECO:0000313" key="2">
    <source>
        <dbReference type="Proteomes" id="UP000792457"/>
    </source>
</evidence>